<dbReference type="GO" id="GO:0006310">
    <property type="term" value="P:DNA recombination"/>
    <property type="evidence" value="ECO:0007669"/>
    <property type="project" value="UniProtKB-KW"/>
</dbReference>
<dbReference type="CDD" id="cd01189">
    <property type="entry name" value="INT_ICEBs1_C_like"/>
    <property type="match status" value="1"/>
</dbReference>
<dbReference type="Gene3D" id="1.10.443.10">
    <property type="entry name" value="Intergrase catalytic core"/>
    <property type="match status" value="1"/>
</dbReference>
<dbReference type="GO" id="GO:0003677">
    <property type="term" value="F:DNA binding"/>
    <property type="evidence" value="ECO:0007669"/>
    <property type="project" value="UniProtKB-KW"/>
</dbReference>
<sequence>MKEFKMVVTRQKNKKWRVDISDGYDAVTGNQKRHRKTDFKSRKEAERYEADYRINKFHQISHKDKISISYLYTLVQEEDELRGNKRGTIDSQESYYRVYMSRYFKNADMRAVSLTDIKEYRNWLKSQPSVKGGTLTNSHVNQQMIFVHKMFDVAVANHIRQDNPCNGLRRLTQQHKEMAYYTPEQFKQFDSLFEENEYSFQLLYRVLMYTGMRIGEALALTWEQVNLDENYIDVKYSAYYRNGQVHIGTVKTTQSNRRIYIHRAFVKELKQWKNQQYELLQEFTSNPNSLQIYQTTPEVLTGPNISNFRAILKKRLPDNLKLIRNHDFRHSHAAFLVSQGLRNGEGKDYIFFTLMKRLGHSSINTTINVYSHLFPTQQKEIASAFENF</sequence>
<feature type="domain" description="Tyr recombinase" evidence="4">
    <location>
        <begin position="176"/>
        <end position="383"/>
    </location>
</feature>
<dbReference type="Proteomes" id="UP000003378">
    <property type="component" value="Unassembled WGS sequence"/>
</dbReference>
<dbReference type="GO" id="GO:0015074">
    <property type="term" value="P:DNA integration"/>
    <property type="evidence" value="ECO:0007669"/>
    <property type="project" value="InterPro"/>
</dbReference>
<comment type="similarity">
    <text evidence="1">Belongs to the 'phage' integrase family.</text>
</comment>
<evidence type="ECO:0000313" key="6">
    <source>
        <dbReference type="Proteomes" id="UP000003378"/>
    </source>
</evidence>
<dbReference type="Pfam" id="PF14657">
    <property type="entry name" value="Arm-DNA-bind_4"/>
    <property type="match status" value="1"/>
</dbReference>
<dbReference type="InterPro" id="IPR050090">
    <property type="entry name" value="Tyrosine_recombinase_XerCD"/>
</dbReference>
<organism evidence="5 6">
    <name type="scientific">Streptococcus sanguinis SK1087</name>
    <dbReference type="NCBI Taxonomy" id="888824"/>
    <lineage>
        <taxon>Bacteria</taxon>
        <taxon>Bacillati</taxon>
        <taxon>Bacillota</taxon>
        <taxon>Bacilli</taxon>
        <taxon>Lactobacillales</taxon>
        <taxon>Streptococcaceae</taxon>
        <taxon>Streptococcus</taxon>
    </lineage>
</organism>
<evidence type="ECO:0000256" key="2">
    <source>
        <dbReference type="ARBA" id="ARBA00023125"/>
    </source>
</evidence>
<evidence type="ECO:0000259" key="4">
    <source>
        <dbReference type="PROSITE" id="PS51898"/>
    </source>
</evidence>
<evidence type="ECO:0000256" key="1">
    <source>
        <dbReference type="ARBA" id="ARBA00008857"/>
    </source>
</evidence>
<dbReference type="EMBL" id="AFDP01000017">
    <property type="protein sequence ID" value="EGG39403.1"/>
    <property type="molecule type" value="Genomic_DNA"/>
</dbReference>
<comment type="caution">
    <text evidence="5">The sequence shown here is derived from an EMBL/GenBank/DDBJ whole genome shotgun (WGS) entry which is preliminary data.</text>
</comment>
<dbReference type="HOGENOM" id="CLU_027562_17_0_9"/>
<proteinExistence type="inferred from homology"/>
<evidence type="ECO:0000256" key="3">
    <source>
        <dbReference type="ARBA" id="ARBA00023172"/>
    </source>
</evidence>
<dbReference type="InterPro" id="IPR028259">
    <property type="entry name" value="AP2-like_int_N"/>
</dbReference>
<dbReference type="PATRIC" id="fig|888824.3.peg.1445"/>
<dbReference type="InterPro" id="IPR002104">
    <property type="entry name" value="Integrase_catalytic"/>
</dbReference>
<dbReference type="PROSITE" id="PS51898">
    <property type="entry name" value="TYR_RECOMBINASE"/>
    <property type="match status" value="1"/>
</dbReference>
<keyword evidence="2" id="KW-0238">DNA-binding</keyword>
<dbReference type="PANTHER" id="PTHR30349">
    <property type="entry name" value="PHAGE INTEGRASE-RELATED"/>
    <property type="match status" value="1"/>
</dbReference>
<dbReference type="Gene3D" id="1.10.150.130">
    <property type="match status" value="1"/>
</dbReference>
<reference evidence="5 6" key="1">
    <citation type="submission" date="2011-03" db="EMBL/GenBank/DDBJ databases">
        <authorList>
            <person name="Muzny D."/>
            <person name="Qin X."/>
            <person name="Deng J."/>
            <person name="Jiang H."/>
            <person name="Liu Y."/>
            <person name="Qu J."/>
            <person name="Song X.-Z."/>
            <person name="Zhang L."/>
            <person name="Thornton R."/>
            <person name="Coyle M."/>
            <person name="Francisco L."/>
            <person name="Jackson L."/>
            <person name="Javaid M."/>
            <person name="Korchina V."/>
            <person name="Kovar C."/>
            <person name="Mata R."/>
            <person name="Mathew T."/>
            <person name="Ngo R."/>
            <person name="Nguyen L."/>
            <person name="Nguyen N."/>
            <person name="Okwuonu G."/>
            <person name="Ongeri F."/>
            <person name="Pham C."/>
            <person name="Simmons D."/>
            <person name="Wilczek-Boney K."/>
            <person name="Hale W."/>
            <person name="Jakkamsetti A."/>
            <person name="Pham P."/>
            <person name="Ruth R."/>
            <person name="San Lucas F."/>
            <person name="Warren J."/>
            <person name="Zhang J."/>
            <person name="Zhao Z."/>
            <person name="Zhou C."/>
            <person name="Zhu D."/>
            <person name="Lee S."/>
            <person name="Bess C."/>
            <person name="Blankenburg K."/>
            <person name="Forbes L."/>
            <person name="Fu Q."/>
            <person name="Gubbala S."/>
            <person name="Hirani K."/>
            <person name="Jayaseelan J.C."/>
            <person name="Lara F."/>
            <person name="Munidasa M."/>
            <person name="Palculict T."/>
            <person name="Patil S."/>
            <person name="Pu L.-L."/>
            <person name="Saada N."/>
            <person name="Tang L."/>
            <person name="Weissenberger G."/>
            <person name="Zhu Y."/>
            <person name="Hemphill L."/>
            <person name="Shang Y."/>
            <person name="Youmans B."/>
            <person name="Ayvaz T."/>
            <person name="Ross M."/>
            <person name="Santibanez J."/>
            <person name="Aqrawi P."/>
            <person name="Gross S."/>
            <person name="Joshi V."/>
            <person name="Fowler G."/>
            <person name="Nazareth L."/>
            <person name="Reid J."/>
            <person name="Worley K."/>
            <person name="Petrosino J."/>
            <person name="Highlander S."/>
            <person name="Gibbs R."/>
        </authorList>
    </citation>
    <scope>NUCLEOTIDE SEQUENCE [LARGE SCALE GENOMIC DNA]</scope>
    <source>
        <strain evidence="5 6">SK1087</strain>
    </source>
</reference>
<protein>
    <submittedName>
        <fullName evidence="5">Tyrosine recombinase xerC family protein</fullName>
    </submittedName>
</protein>
<dbReference type="AlphaFoldDB" id="F3SK02"/>
<accession>F3SK02</accession>
<keyword evidence="3" id="KW-0233">DNA recombination</keyword>
<dbReference type="InterPro" id="IPR010998">
    <property type="entry name" value="Integrase_recombinase_N"/>
</dbReference>
<dbReference type="PANTHER" id="PTHR30349:SF64">
    <property type="entry name" value="PROPHAGE INTEGRASE INTD-RELATED"/>
    <property type="match status" value="1"/>
</dbReference>
<dbReference type="Pfam" id="PF00589">
    <property type="entry name" value="Phage_integrase"/>
    <property type="match status" value="1"/>
</dbReference>
<name>F3SK02_STRSA</name>
<dbReference type="InterPro" id="IPR011010">
    <property type="entry name" value="DNA_brk_join_enz"/>
</dbReference>
<dbReference type="InterPro" id="IPR013762">
    <property type="entry name" value="Integrase-like_cat_sf"/>
</dbReference>
<gene>
    <name evidence="5" type="primary">intR</name>
    <name evidence="5" type="ORF">HMPREF9397_1474</name>
</gene>
<evidence type="ECO:0000313" key="5">
    <source>
        <dbReference type="EMBL" id="EGG39403.1"/>
    </source>
</evidence>
<dbReference type="SUPFAM" id="SSF56349">
    <property type="entry name" value="DNA breaking-rejoining enzymes"/>
    <property type="match status" value="1"/>
</dbReference>